<dbReference type="Pfam" id="PF03435">
    <property type="entry name" value="Sacchrp_dh_NADP"/>
    <property type="match status" value="1"/>
</dbReference>
<dbReference type="OrthoDB" id="10059875at2759"/>
<dbReference type="AlphaFoldDB" id="A0A6A7BDP2"/>
<dbReference type="InterPro" id="IPR005097">
    <property type="entry name" value="Sacchrp_dh_NADP-bd"/>
</dbReference>
<dbReference type="GO" id="GO:0019878">
    <property type="term" value="P:lysine biosynthetic process via aminoadipic acid"/>
    <property type="evidence" value="ECO:0007669"/>
    <property type="project" value="TreeGrafter"/>
</dbReference>
<name>A0A6A7BDP2_9PLEO</name>
<dbReference type="Gene3D" id="3.40.50.720">
    <property type="entry name" value="NAD(P)-binding Rossmann-like Domain"/>
    <property type="match status" value="1"/>
</dbReference>
<feature type="domain" description="Saccharopine dehydrogenase NADP binding" evidence="4">
    <location>
        <begin position="9"/>
        <end position="124"/>
    </location>
</feature>
<dbReference type="Pfam" id="PF16653">
    <property type="entry name" value="Sacchrp_dh_C"/>
    <property type="match status" value="1"/>
</dbReference>
<dbReference type="InterPro" id="IPR036291">
    <property type="entry name" value="NAD(P)-bd_dom_sf"/>
</dbReference>
<dbReference type="PANTHER" id="PTHR11133:SF22">
    <property type="entry name" value="ALPHA-AMINOADIPIC SEMIALDEHYDE SYNTHASE, MITOCHONDRIAL"/>
    <property type="match status" value="1"/>
</dbReference>
<dbReference type="Gene3D" id="3.30.360.10">
    <property type="entry name" value="Dihydrodipicolinate Reductase, domain 2"/>
    <property type="match status" value="1"/>
</dbReference>
<gene>
    <name evidence="6" type="ORF">T440DRAFT_487511</name>
</gene>
<dbReference type="InterPro" id="IPR051168">
    <property type="entry name" value="AASS"/>
</dbReference>
<dbReference type="SUPFAM" id="SSF55347">
    <property type="entry name" value="Glyceraldehyde-3-phosphate dehydrogenase-like, C-terminal domain"/>
    <property type="match status" value="1"/>
</dbReference>
<protein>
    <submittedName>
        <fullName evidence="6">Saccharopine dehydrogenase</fullName>
    </submittedName>
</protein>
<evidence type="ECO:0000256" key="2">
    <source>
        <dbReference type="ARBA" id="ARBA00023002"/>
    </source>
</evidence>
<dbReference type="Gene3D" id="1.10.1870.10">
    <property type="entry name" value="Domain 3, Saccharopine reductase"/>
    <property type="match status" value="1"/>
</dbReference>
<dbReference type="PANTHER" id="PTHR11133">
    <property type="entry name" value="SACCHAROPINE DEHYDROGENASE"/>
    <property type="match status" value="1"/>
</dbReference>
<dbReference type="GO" id="GO:0005737">
    <property type="term" value="C:cytoplasm"/>
    <property type="evidence" value="ECO:0007669"/>
    <property type="project" value="TreeGrafter"/>
</dbReference>
<organism evidence="6 7">
    <name type="scientific">Plenodomus tracheiphilus IPT5</name>
    <dbReference type="NCBI Taxonomy" id="1408161"/>
    <lineage>
        <taxon>Eukaryota</taxon>
        <taxon>Fungi</taxon>
        <taxon>Dikarya</taxon>
        <taxon>Ascomycota</taxon>
        <taxon>Pezizomycotina</taxon>
        <taxon>Dothideomycetes</taxon>
        <taxon>Pleosporomycetidae</taxon>
        <taxon>Pleosporales</taxon>
        <taxon>Pleosporineae</taxon>
        <taxon>Leptosphaeriaceae</taxon>
        <taxon>Plenodomus</taxon>
    </lineage>
</organism>
<evidence type="ECO:0000256" key="1">
    <source>
        <dbReference type="ARBA" id="ARBA00022857"/>
    </source>
</evidence>
<dbReference type="SUPFAM" id="SSF51735">
    <property type="entry name" value="NAD(P)-binding Rossmann-fold domains"/>
    <property type="match status" value="1"/>
</dbReference>
<evidence type="ECO:0000256" key="3">
    <source>
        <dbReference type="ARBA" id="ARBA00023154"/>
    </source>
</evidence>
<dbReference type="InterPro" id="IPR032095">
    <property type="entry name" value="Sacchrp_dh-like_C"/>
</dbReference>
<evidence type="ECO:0000259" key="5">
    <source>
        <dbReference type="Pfam" id="PF16653"/>
    </source>
</evidence>
<keyword evidence="3" id="KW-0457">Lysine biosynthesis</keyword>
<accession>A0A6A7BDP2</accession>
<evidence type="ECO:0000313" key="6">
    <source>
        <dbReference type="EMBL" id="KAF2853636.1"/>
    </source>
</evidence>
<dbReference type="FunFam" id="3.40.50.720:FF:000072">
    <property type="entry name" value="Saccharopine dehydrogenase [NADP(+), L-glutamate-forming]"/>
    <property type="match status" value="1"/>
</dbReference>
<evidence type="ECO:0000313" key="7">
    <source>
        <dbReference type="Proteomes" id="UP000799423"/>
    </source>
</evidence>
<dbReference type="EMBL" id="MU006295">
    <property type="protein sequence ID" value="KAF2853636.1"/>
    <property type="molecule type" value="Genomic_DNA"/>
</dbReference>
<keyword evidence="7" id="KW-1185">Reference proteome</keyword>
<dbReference type="Proteomes" id="UP000799423">
    <property type="component" value="Unassembled WGS sequence"/>
</dbReference>
<evidence type="ECO:0000259" key="4">
    <source>
        <dbReference type="Pfam" id="PF03435"/>
    </source>
</evidence>
<reference evidence="6" key="1">
    <citation type="submission" date="2020-01" db="EMBL/GenBank/DDBJ databases">
        <authorList>
            <consortium name="DOE Joint Genome Institute"/>
            <person name="Haridas S."/>
            <person name="Albert R."/>
            <person name="Binder M."/>
            <person name="Bloem J."/>
            <person name="Labutti K."/>
            <person name="Salamov A."/>
            <person name="Andreopoulos B."/>
            <person name="Baker S.E."/>
            <person name="Barry K."/>
            <person name="Bills G."/>
            <person name="Bluhm B.H."/>
            <person name="Cannon C."/>
            <person name="Castanera R."/>
            <person name="Culley D.E."/>
            <person name="Daum C."/>
            <person name="Ezra D."/>
            <person name="Gonzalez J.B."/>
            <person name="Henrissat B."/>
            <person name="Kuo A."/>
            <person name="Liang C."/>
            <person name="Lipzen A."/>
            <person name="Lutzoni F."/>
            <person name="Magnuson J."/>
            <person name="Mondo S."/>
            <person name="Nolan M."/>
            <person name="Ohm R."/>
            <person name="Pangilinan J."/>
            <person name="Park H.-J."/>
            <person name="Ramirez L."/>
            <person name="Alfaro M."/>
            <person name="Sun H."/>
            <person name="Tritt A."/>
            <person name="Yoshinaga Y."/>
            <person name="Zwiers L.-H."/>
            <person name="Turgeon B.G."/>
            <person name="Goodwin S.B."/>
            <person name="Spatafora J.W."/>
            <person name="Crous P.W."/>
            <person name="Grigoriev I.V."/>
        </authorList>
    </citation>
    <scope>NUCLEOTIDE SEQUENCE</scope>
    <source>
        <strain evidence="6">IPT5</strain>
    </source>
</reference>
<feature type="domain" description="Saccharopine dehydrogenase-like C-terminal" evidence="5">
    <location>
        <begin position="152"/>
        <end position="408"/>
    </location>
</feature>
<keyword evidence="3" id="KW-0028">Amino-acid biosynthesis</keyword>
<keyword evidence="1" id="KW-0521">NADP</keyword>
<dbReference type="GO" id="GO:0004753">
    <property type="term" value="F:saccharopine dehydrogenase activity"/>
    <property type="evidence" value="ECO:0007669"/>
    <property type="project" value="TreeGrafter"/>
</dbReference>
<sequence length="416" mass="45955">MTSTTIKRILFLGSGMVATPCLEYLSRKPENHFTIVCRNLAAAQKLAAGFSHTTAIILDVTSESELEERVAAHDVVISLIPYFHHTTVIKAAIKGRTHVITTSYISPAILQLPAATRKAGITILNEVGLDPGIDHLYVTKKINEVHAQGGESPRGALFSQRNAARFLEAGEIREIGSEDLMSTAAPYYVKDGYEFVAYANRDSVPFQAFYRIPEAHTVIRGSLRYKDNPAFVQALANLGWLDQSHKEWLKDGMTWVEIQQTAIAALNASADLVVMCLISRITEVVQFEREAESERIIKGMKWMGTLSAERATIKRMSFGPGERDLVILQHKFIVESADGEVETFTSTLELFGDPERYSGVALAVGVTCGIATQLLMDGHEALRQPGVFAPYAEETCDPIRRLVEKEGIIMVEDQVL</sequence>
<proteinExistence type="predicted"/>
<keyword evidence="2" id="KW-0560">Oxidoreductase</keyword>